<dbReference type="EMBL" id="JASPKZ010010655">
    <property type="protein sequence ID" value="KAJ9574122.1"/>
    <property type="molecule type" value="Genomic_DNA"/>
</dbReference>
<gene>
    <name evidence="2" type="ORF">L9F63_008536</name>
</gene>
<evidence type="ECO:0000313" key="2">
    <source>
        <dbReference type="EMBL" id="KAJ9574122.1"/>
    </source>
</evidence>
<name>A0AAD8E2I9_DIPPU</name>
<sequence>MSIRTATESTFSSSSSSASEKEATPVEEVKEEVVQETGPQYTDDELNALVQRVKDFTMLFDLRDEDWTPETVETIKLYFSTKTDTVLSVFFDNVTLKATFGFPSQPVKDLTYFLKDSTDRITAENFSDTMMFGTTNESIEGSILSVLENIYAPIFFDETTWPDSIL</sequence>
<reference evidence="2" key="1">
    <citation type="journal article" date="2023" name="IScience">
        <title>Live-bearing cockroach genome reveals convergent evolutionary mechanisms linked to viviparity in insects and beyond.</title>
        <authorList>
            <person name="Fouks B."/>
            <person name="Harrison M.C."/>
            <person name="Mikhailova A.A."/>
            <person name="Marchal E."/>
            <person name="English S."/>
            <person name="Carruthers M."/>
            <person name="Jennings E.C."/>
            <person name="Chiamaka E.L."/>
            <person name="Frigard R.A."/>
            <person name="Pippel M."/>
            <person name="Attardo G.M."/>
            <person name="Benoit J.B."/>
            <person name="Bornberg-Bauer E."/>
            <person name="Tobe S.S."/>
        </authorList>
    </citation>
    <scope>NUCLEOTIDE SEQUENCE</scope>
    <source>
        <strain evidence="2">Stay&amp;Tobe</strain>
    </source>
</reference>
<organism evidence="2 3">
    <name type="scientific">Diploptera punctata</name>
    <name type="common">Pacific beetle cockroach</name>
    <dbReference type="NCBI Taxonomy" id="6984"/>
    <lineage>
        <taxon>Eukaryota</taxon>
        <taxon>Metazoa</taxon>
        <taxon>Ecdysozoa</taxon>
        <taxon>Arthropoda</taxon>
        <taxon>Hexapoda</taxon>
        <taxon>Insecta</taxon>
        <taxon>Pterygota</taxon>
        <taxon>Neoptera</taxon>
        <taxon>Polyneoptera</taxon>
        <taxon>Dictyoptera</taxon>
        <taxon>Blattodea</taxon>
        <taxon>Blaberoidea</taxon>
        <taxon>Blaberidae</taxon>
        <taxon>Diplopterinae</taxon>
        <taxon>Diploptera</taxon>
    </lineage>
</organism>
<feature type="region of interest" description="Disordered" evidence="1">
    <location>
        <begin position="1"/>
        <end position="41"/>
    </location>
</feature>
<comment type="caution">
    <text evidence="2">The sequence shown here is derived from an EMBL/GenBank/DDBJ whole genome shotgun (WGS) entry which is preliminary data.</text>
</comment>
<evidence type="ECO:0000313" key="3">
    <source>
        <dbReference type="Proteomes" id="UP001233999"/>
    </source>
</evidence>
<evidence type="ECO:0000256" key="1">
    <source>
        <dbReference type="SAM" id="MobiDB-lite"/>
    </source>
</evidence>
<reference evidence="2" key="2">
    <citation type="submission" date="2023-05" db="EMBL/GenBank/DDBJ databases">
        <authorList>
            <person name="Fouks B."/>
        </authorList>
    </citation>
    <scope>NUCLEOTIDE SEQUENCE</scope>
    <source>
        <strain evidence="2">Stay&amp;Tobe</strain>
        <tissue evidence="2">Testes</tissue>
    </source>
</reference>
<accession>A0AAD8E2I9</accession>
<dbReference type="AlphaFoldDB" id="A0AAD8E2I9"/>
<dbReference type="Proteomes" id="UP001233999">
    <property type="component" value="Unassembled WGS sequence"/>
</dbReference>
<feature type="compositionally biased region" description="Low complexity" evidence="1">
    <location>
        <begin position="1"/>
        <end position="18"/>
    </location>
</feature>
<keyword evidence="3" id="KW-1185">Reference proteome</keyword>
<proteinExistence type="predicted"/>
<protein>
    <submittedName>
        <fullName evidence="2">Uncharacterized protein</fullName>
    </submittedName>
</protein>
<feature type="compositionally biased region" description="Basic and acidic residues" evidence="1">
    <location>
        <begin position="19"/>
        <end position="33"/>
    </location>
</feature>